<feature type="compositionally biased region" description="Basic and acidic residues" evidence="1">
    <location>
        <begin position="109"/>
        <end position="122"/>
    </location>
</feature>
<gene>
    <name evidence="3" type="ORF">BDK92_3634</name>
</gene>
<dbReference type="RefSeq" id="WP_121157759.1">
    <property type="nucleotide sequence ID" value="NZ_RBKT01000001.1"/>
</dbReference>
<keyword evidence="4" id="KW-1185">Reference proteome</keyword>
<sequence length="323" mass="33458">MTAGQSSQVDLDLLADYLGGVLTDTPEEAAVIRLINTDPEWASAHAELRRAFDSVQESLDVLAVAPEPMPAEVTDRLTAALANAGPIGPATIPSQPTEVAGRRLSVVSDPRDRVAGDRDRTSRASRRRWSRLAGPVAVAAAAVAFAGFGLSRLGMPAEDRGVTPNSADAPAISELPMDKFAPERAFASGTDYTSTTLPATLATLGRHSGEERSGADTAAPPPSDSPGTLAAPSARQEDRNRIPAALARLGDPTALTACLDAIALTHGLGPVTFKLVDFAAFDGTPALVVAFTDQTGARWGWVSGAECGQPGSGSDTRYHARVG</sequence>
<keyword evidence="2" id="KW-0472">Membrane</keyword>
<dbReference type="AlphaFoldDB" id="A0A495JJQ4"/>
<name>A0A495JJQ4_9ACTN</name>
<comment type="caution">
    <text evidence="3">The sequence shown here is derived from an EMBL/GenBank/DDBJ whole genome shotgun (WGS) entry which is preliminary data.</text>
</comment>
<dbReference type="OrthoDB" id="3404896at2"/>
<dbReference type="EMBL" id="RBKT01000001">
    <property type="protein sequence ID" value="RKR89290.1"/>
    <property type="molecule type" value="Genomic_DNA"/>
</dbReference>
<evidence type="ECO:0000256" key="1">
    <source>
        <dbReference type="SAM" id="MobiDB-lite"/>
    </source>
</evidence>
<keyword evidence="2" id="KW-1133">Transmembrane helix</keyword>
<organism evidence="3 4">
    <name type="scientific">Micromonospora pisi</name>
    <dbReference type="NCBI Taxonomy" id="589240"/>
    <lineage>
        <taxon>Bacteria</taxon>
        <taxon>Bacillati</taxon>
        <taxon>Actinomycetota</taxon>
        <taxon>Actinomycetes</taxon>
        <taxon>Micromonosporales</taxon>
        <taxon>Micromonosporaceae</taxon>
        <taxon>Micromonospora</taxon>
    </lineage>
</organism>
<proteinExistence type="predicted"/>
<evidence type="ECO:0000313" key="4">
    <source>
        <dbReference type="Proteomes" id="UP000277671"/>
    </source>
</evidence>
<reference evidence="3 4" key="1">
    <citation type="submission" date="2018-10" db="EMBL/GenBank/DDBJ databases">
        <title>Sequencing the genomes of 1000 actinobacteria strains.</title>
        <authorList>
            <person name="Klenk H.-P."/>
        </authorList>
    </citation>
    <scope>NUCLEOTIDE SEQUENCE [LARGE SCALE GENOMIC DNA]</scope>
    <source>
        <strain evidence="3 4">DSM 45175</strain>
    </source>
</reference>
<feature type="transmembrane region" description="Helical" evidence="2">
    <location>
        <begin position="132"/>
        <end position="150"/>
    </location>
</feature>
<feature type="region of interest" description="Disordered" evidence="1">
    <location>
        <begin position="206"/>
        <end position="237"/>
    </location>
</feature>
<accession>A0A495JJQ4</accession>
<protein>
    <submittedName>
        <fullName evidence="3">Uncharacterized protein</fullName>
    </submittedName>
</protein>
<keyword evidence="2" id="KW-0812">Transmembrane</keyword>
<feature type="region of interest" description="Disordered" evidence="1">
    <location>
        <begin position="88"/>
        <end position="126"/>
    </location>
</feature>
<dbReference type="Proteomes" id="UP000277671">
    <property type="component" value="Unassembled WGS sequence"/>
</dbReference>
<evidence type="ECO:0000313" key="3">
    <source>
        <dbReference type="EMBL" id="RKR89290.1"/>
    </source>
</evidence>
<evidence type="ECO:0000256" key="2">
    <source>
        <dbReference type="SAM" id="Phobius"/>
    </source>
</evidence>